<protein>
    <submittedName>
        <fullName evidence="1">Uncharacterized protein</fullName>
    </submittedName>
</protein>
<proteinExistence type="predicted"/>
<keyword evidence="2" id="KW-1185">Reference proteome</keyword>
<dbReference type="RefSeq" id="WP_146505458.1">
    <property type="nucleotide sequence ID" value="NZ_SJPG01000001.1"/>
</dbReference>
<evidence type="ECO:0000313" key="1">
    <source>
        <dbReference type="EMBL" id="TWT63685.1"/>
    </source>
</evidence>
<dbReference type="EMBL" id="SJPG01000001">
    <property type="protein sequence ID" value="TWT63685.1"/>
    <property type="molecule type" value="Genomic_DNA"/>
</dbReference>
<organism evidence="1 2">
    <name type="scientific">Rubinisphaera italica</name>
    <dbReference type="NCBI Taxonomy" id="2527969"/>
    <lineage>
        <taxon>Bacteria</taxon>
        <taxon>Pseudomonadati</taxon>
        <taxon>Planctomycetota</taxon>
        <taxon>Planctomycetia</taxon>
        <taxon>Planctomycetales</taxon>
        <taxon>Planctomycetaceae</taxon>
        <taxon>Rubinisphaera</taxon>
    </lineage>
</organism>
<dbReference type="Proteomes" id="UP000316095">
    <property type="component" value="Unassembled WGS sequence"/>
</dbReference>
<accession>A0A5C5XNM4</accession>
<comment type="caution">
    <text evidence="1">The sequence shown here is derived from an EMBL/GenBank/DDBJ whole genome shotgun (WGS) entry which is preliminary data.</text>
</comment>
<reference evidence="1 2" key="1">
    <citation type="submission" date="2019-02" db="EMBL/GenBank/DDBJ databases">
        <title>Deep-cultivation of Planctomycetes and their phenomic and genomic characterization uncovers novel biology.</title>
        <authorList>
            <person name="Wiegand S."/>
            <person name="Jogler M."/>
            <person name="Boedeker C."/>
            <person name="Pinto D."/>
            <person name="Vollmers J."/>
            <person name="Rivas-Marin E."/>
            <person name="Kohn T."/>
            <person name="Peeters S.H."/>
            <person name="Heuer A."/>
            <person name="Rast P."/>
            <person name="Oberbeckmann S."/>
            <person name="Bunk B."/>
            <person name="Jeske O."/>
            <person name="Meyerdierks A."/>
            <person name="Storesund J.E."/>
            <person name="Kallscheuer N."/>
            <person name="Luecker S."/>
            <person name="Lage O.M."/>
            <person name="Pohl T."/>
            <person name="Merkel B.J."/>
            <person name="Hornburger P."/>
            <person name="Mueller R.-W."/>
            <person name="Bruemmer F."/>
            <person name="Labrenz M."/>
            <person name="Spormann A.M."/>
            <person name="Op Den Camp H."/>
            <person name="Overmann J."/>
            <person name="Amann R."/>
            <person name="Jetten M.S.M."/>
            <person name="Mascher T."/>
            <person name="Medema M.H."/>
            <person name="Devos D.P."/>
            <person name="Kaster A.-K."/>
            <person name="Ovreas L."/>
            <person name="Rohde M."/>
            <person name="Galperin M.Y."/>
            <person name="Jogler C."/>
        </authorList>
    </citation>
    <scope>NUCLEOTIDE SEQUENCE [LARGE SCALE GENOMIC DNA]</scope>
    <source>
        <strain evidence="1 2">Pan54</strain>
    </source>
</reference>
<sequence>MGPSSFGNVVEFSVGMFKSCPWGIGSGCSAGTDSGTVELVTAGPGLGISAGSDFSLVHPEQIVVVSTMALNPDAIPPRVSIFRNFPNETIFNVRIIA</sequence>
<name>A0A5C5XNM4_9PLAN</name>
<evidence type="ECO:0000313" key="2">
    <source>
        <dbReference type="Proteomes" id="UP000316095"/>
    </source>
</evidence>
<gene>
    <name evidence="1" type="ORF">Pan54_44410</name>
</gene>
<dbReference type="AlphaFoldDB" id="A0A5C5XNM4"/>